<gene>
    <name evidence="1" type="ORF">FVP01_23080</name>
</gene>
<accession>A0AA46QRK2</accession>
<dbReference type="EMBL" id="VRMQ01000011">
    <property type="protein sequence ID" value="TXN13584.1"/>
    <property type="molecule type" value="Genomic_DNA"/>
</dbReference>
<sequence length="62" mass="7045">MLKYFKAKSRAQKVQARLESGEKPSEIAVTITGKVTSKKYNTLIKKAVSEYNREHKGKLFGE</sequence>
<dbReference type="RefSeq" id="WP_147724980.1">
    <property type="nucleotide sequence ID" value="NZ_VRMQ01000011.1"/>
</dbReference>
<proteinExistence type="predicted"/>
<organism evidence="1 2">
    <name type="scientific">Vibrio parahaemolyticus</name>
    <dbReference type="NCBI Taxonomy" id="670"/>
    <lineage>
        <taxon>Bacteria</taxon>
        <taxon>Pseudomonadati</taxon>
        <taxon>Pseudomonadota</taxon>
        <taxon>Gammaproteobacteria</taxon>
        <taxon>Vibrionales</taxon>
        <taxon>Vibrionaceae</taxon>
        <taxon>Vibrio</taxon>
    </lineage>
</organism>
<reference evidence="1 2" key="1">
    <citation type="submission" date="2019-08" db="EMBL/GenBank/DDBJ databases">
        <title>Emerging of two pre-pandemic pathogenic O4:KUT lineages of Vibrio parahaemolyticus in coastal eastern China.</title>
        <authorList>
            <person name="Yu H."/>
        </authorList>
    </citation>
    <scope>NUCLEOTIDE SEQUENCE [LARGE SCALE GENOMIC DNA]</scope>
    <source>
        <strain evidence="1 2">HZ17-383</strain>
    </source>
</reference>
<name>A0AA46QRK2_VIBPH</name>
<dbReference type="AlphaFoldDB" id="A0AA46QRK2"/>
<evidence type="ECO:0000313" key="1">
    <source>
        <dbReference type="EMBL" id="TXN13584.1"/>
    </source>
</evidence>
<protein>
    <submittedName>
        <fullName evidence="1">Uncharacterized protein</fullName>
    </submittedName>
</protein>
<comment type="caution">
    <text evidence="1">The sequence shown here is derived from an EMBL/GenBank/DDBJ whole genome shotgun (WGS) entry which is preliminary data.</text>
</comment>
<evidence type="ECO:0000313" key="2">
    <source>
        <dbReference type="Proteomes" id="UP000321504"/>
    </source>
</evidence>
<dbReference type="Proteomes" id="UP000321504">
    <property type="component" value="Unassembled WGS sequence"/>
</dbReference>